<dbReference type="InterPro" id="IPR032675">
    <property type="entry name" value="LRR_dom_sf"/>
</dbReference>
<evidence type="ECO:0000313" key="2">
    <source>
        <dbReference type="EMBL" id="KAG0019539.1"/>
    </source>
</evidence>
<evidence type="ECO:0008006" key="4">
    <source>
        <dbReference type="Google" id="ProtNLM"/>
    </source>
</evidence>
<dbReference type="SUPFAM" id="SSF52047">
    <property type="entry name" value="RNI-like"/>
    <property type="match status" value="1"/>
</dbReference>
<dbReference type="Gene3D" id="3.80.10.10">
    <property type="entry name" value="Ribonuclease Inhibitor"/>
    <property type="match status" value="1"/>
</dbReference>
<dbReference type="AlphaFoldDB" id="A0A9P6T263"/>
<gene>
    <name evidence="2" type="ORF">BGZ80_005640</name>
</gene>
<organism evidence="2 3">
    <name type="scientific">Entomortierella chlamydospora</name>
    <dbReference type="NCBI Taxonomy" id="101097"/>
    <lineage>
        <taxon>Eukaryota</taxon>
        <taxon>Fungi</taxon>
        <taxon>Fungi incertae sedis</taxon>
        <taxon>Mucoromycota</taxon>
        <taxon>Mortierellomycotina</taxon>
        <taxon>Mortierellomycetes</taxon>
        <taxon>Mortierellales</taxon>
        <taxon>Mortierellaceae</taxon>
        <taxon>Entomortierella</taxon>
    </lineage>
</organism>
<dbReference type="EMBL" id="JAAAID010000278">
    <property type="protein sequence ID" value="KAG0019539.1"/>
    <property type="molecule type" value="Genomic_DNA"/>
</dbReference>
<sequence>MVSQHSLWNLLQRPLEHFACHKALAIPEILEHIFRYLDEYIIRHVIALVCRQWLCIARQLLPPQIDWALNFKLPEHQRTLEILPSARILSLVHNGTDSRRICDSYPDSTYRNAIWSEILKAIQDIQAKEEGSKLRELIVWGDLLNHRYFQDLLPYQSRTSVLKLKDLGFRPGWEFLHKIFMACPMLDELHVECWNFPRSYSPVANEDLHQGPSEPFPVIPLRVLNVNGFVISQGCMEAILEAVPRLVEFRVVGAWKQRASPEAQPTNGAIAANNNNTGDASASPTFFPPDPLSHVGVFQDFDYSAFFHLVARSCQRLRRFHFSIHDQRYTENDIATLLGKDFPALRERSFSQDDLPILMKRILPSSASTTTIPANPRKPPWSYITTLELIPLHENSEVTGCSLQSYLCTAVHLRCLIAPNVLIDVSNVKADIPKSGVSGGSENPGRKIWACRNLHTLHISFKGTVQEFAARSTSVTIFGYISIVCPRLVDLQIRGYFMNLTQSGGLCLLSRLRDLEKLTIVAKKCLQFSKKDMAWIRPLPTLMNRLTAMPTVLKPQNLQGQQTVTTEAAASGNGSDSKAERLGSSQNHNDDIVAVVDSVVDWSSIARANNLEEWARERDFEAWQGKSCLPRLVHFQILVDNSIKESCRHAEHFMKEIRPHTKIELRSKNH</sequence>
<evidence type="ECO:0000256" key="1">
    <source>
        <dbReference type="SAM" id="MobiDB-lite"/>
    </source>
</evidence>
<dbReference type="Gene3D" id="1.20.1280.50">
    <property type="match status" value="1"/>
</dbReference>
<protein>
    <recommendedName>
        <fullName evidence="4">F-box domain-containing protein</fullName>
    </recommendedName>
</protein>
<dbReference type="OrthoDB" id="9973021at2759"/>
<reference evidence="2" key="1">
    <citation type="journal article" date="2020" name="Fungal Divers.">
        <title>Resolving the Mortierellaceae phylogeny through synthesis of multi-gene phylogenetics and phylogenomics.</title>
        <authorList>
            <person name="Vandepol N."/>
            <person name="Liber J."/>
            <person name="Desiro A."/>
            <person name="Na H."/>
            <person name="Kennedy M."/>
            <person name="Barry K."/>
            <person name="Grigoriev I.V."/>
            <person name="Miller A.N."/>
            <person name="O'Donnell K."/>
            <person name="Stajich J.E."/>
            <person name="Bonito G."/>
        </authorList>
    </citation>
    <scope>NUCLEOTIDE SEQUENCE</scope>
    <source>
        <strain evidence="2">NRRL 2769</strain>
    </source>
</reference>
<accession>A0A9P6T263</accession>
<name>A0A9P6T263_9FUNG</name>
<keyword evidence="3" id="KW-1185">Reference proteome</keyword>
<dbReference type="Proteomes" id="UP000703661">
    <property type="component" value="Unassembled WGS sequence"/>
</dbReference>
<comment type="caution">
    <text evidence="2">The sequence shown here is derived from an EMBL/GenBank/DDBJ whole genome shotgun (WGS) entry which is preliminary data.</text>
</comment>
<proteinExistence type="predicted"/>
<feature type="region of interest" description="Disordered" evidence="1">
    <location>
        <begin position="557"/>
        <end position="584"/>
    </location>
</feature>
<feature type="compositionally biased region" description="Polar residues" evidence="1">
    <location>
        <begin position="557"/>
        <end position="576"/>
    </location>
</feature>
<evidence type="ECO:0000313" key="3">
    <source>
        <dbReference type="Proteomes" id="UP000703661"/>
    </source>
</evidence>